<dbReference type="Proteomes" id="UP000219994">
    <property type="component" value="Unassembled WGS sequence"/>
</dbReference>
<dbReference type="GO" id="GO:0008168">
    <property type="term" value="F:methyltransferase activity"/>
    <property type="evidence" value="ECO:0007669"/>
    <property type="project" value="UniProtKB-KW"/>
</dbReference>
<evidence type="ECO:0000259" key="4">
    <source>
        <dbReference type="SMART" id="SM01007"/>
    </source>
</evidence>
<dbReference type="GO" id="GO:0016832">
    <property type="term" value="F:aldehyde-lyase activity"/>
    <property type="evidence" value="ECO:0007669"/>
    <property type="project" value="TreeGrafter"/>
</dbReference>
<dbReference type="GO" id="GO:0032259">
    <property type="term" value="P:methylation"/>
    <property type="evidence" value="ECO:0007669"/>
    <property type="project" value="UniProtKB-KW"/>
</dbReference>
<dbReference type="InterPro" id="IPR050197">
    <property type="entry name" value="Aldolase_class_II_sugar_metab"/>
</dbReference>
<dbReference type="InterPro" id="IPR001303">
    <property type="entry name" value="Aldolase_II/adducin_N"/>
</dbReference>
<proteinExistence type="predicted"/>
<comment type="caution">
    <text evidence="5">The sequence shown here is derived from an EMBL/GenBank/DDBJ whole genome shotgun (WGS) entry which is preliminary data.</text>
</comment>
<dbReference type="PANTHER" id="PTHR22789:SF0">
    <property type="entry name" value="3-OXO-TETRONATE 4-PHOSPHATE DECARBOXYLASE-RELATED"/>
    <property type="match status" value="1"/>
</dbReference>
<dbReference type="GO" id="GO:0046872">
    <property type="term" value="F:metal ion binding"/>
    <property type="evidence" value="ECO:0007669"/>
    <property type="project" value="UniProtKB-KW"/>
</dbReference>
<accession>A0A2A6FNM7</accession>
<protein>
    <submittedName>
        <fullName evidence="5">rRNA adenine dimethylase</fullName>
    </submittedName>
</protein>
<dbReference type="InterPro" id="IPR036409">
    <property type="entry name" value="Aldolase_II/adducin_N_sf"/>
</dbReference>
<evidence type="ECO:0000256" key="1">
    <source>
        <dbReference type="ARBA" id="ARBA00022723"/>
    </source>
</evidence>
<dbReference type="PANTHER" id="PTHR22789">
    <property type="entry name" value="FUCULOSE PHOSPHATE ALDOLASE"/>
    <property type="match status" value="1"/>
</dbReference>
<dbReference type="SUPFAM" id="SSF53639">
    <property type="entry name" value="AraD/HMP-PK domain-like"/>
    <property type="match status" value="1"/>
</dbReference>
<dbReference type="Gene3D" id="3.40.225.10">
    <property type="entry name" value="Class II aldolase/adducin N-terminal domain"/>
    <property type="match status" value="1"/>
</dbReference>
<feature type="region of interest" description="Disordered" evidence="3">
    <location>
        <begin position="1"/>
        <end position="28"/>
    </location>
</feature>
<feature type="domain" description="Class II aldolase/adducin N-terminal" evidence="4">
    <location>
        <begin position="60"/>
        <end position="238"/>
    </location>
</feature>
<dbReference type="SMART" id="SM01007">
    <property type="entry name" value="Aldolase_II"/>
    <property type="match status" value="1"/>
</dbReference>
<evidence type="ECO:0000313" key="6">
    <source>
        <dbReference type="Proteomes" id="UP000219994"/>
    </source>
</evidence>
<evidence type="ECO:0000256" key="2">
    <source>
        <dbReference type="ARBA" id="ARBA00023239"/>
    </source>
</evidence>
<keyword evidence="5" id="KW-0489">Methyltransferase</keyword>
<keyword evidence="5" id="KW-0808">Transferase</keyword>
<reference evidence="6" key="1">
    <citation type="submission" date="2017-03" db="EMBL/GenBank/DDBJ databases">
        <authorList>
            <person name="Lund M.B."/>
        </authorList>
    </citation>
    <scope>NUCLEOTIDE SEQUENCE [LARGE SCALE GENOMIC DNA]</scope>
</reference>
<evidence type="ECO:0000256" key="3">
    <source>
        <dbReference type="SAM" id="MobiDB-lite"/>
    </source>
</evidence>
<dbReference type="GO" id="GO:0019323">
    <property type="term" value="P:pentose catabolic process"/>
    <property type="evidence" value="ECO:0007669"/>
    <property type="project" value="TreeGrafter"/>
</dbReference>
<keyword evidence="2" id="KW-0456">Lyase</keyword>
<organism evidence="5 6">
    <name type="scientific">Candidatus Lumbricidiphila eiseniae</name>
    <dbReference type="NCBI Taxonomy" id="1969409"/>
    <lineage>
        <taxon>Bacteria</taxon>
        <taxon>Bacillati</taxon>
        <taxon>Actinomycetota</taxon>
        <taxon>Actinomycetes</taxon>
        <taxon>Micrococcales</taxon>
        <taxon>Microbacteriaceae</taxon>
        <taxon>Candidatus Lumbricidiphila</taxon>
    </lineage>
</organism>
<dbReference type="EMBL" id="NAEP01000052">
    <property type="protein sequence ID" value="PDQ34492.1"/>
    <property type="molecule type" value="Genomic_DNA"/>
</dbReference>
<dbReference type="AlphaFoldDB" id="A0A2A6FNM7"/>
<dbReference type="Pfam" id="PF00596">
    <property type="entry name" value="Aldolase_II"/>
    <property type="match status" value="1"/>
</dbReference>
<dbReference type="GO" id="GO:0005829">
    <property type="term" value="C:cytosol"/>
    <property type="evidence" value="ECO:0007669"/>
    <property type="project" value="TreeGrafter"/>
</dbReference>
<feature type="compositionally biased region" description="Polar residues" evidence="3">
    <location>
        <begin position="1"/>
        <end position="27"/>
    </location>
</feature>
<name>A0A2A6FNM7_9MICO</name>
<sequence>MRCSVTTSRTFSSRLPRPSTNSATTRKTAPALFRARRPDIHKLNNKENHLSTFDITAAKEQILEYCLRSMEYGLNFNTQGNISLRVSDQPNRFLITPTDLEYDKMTADDIVLVDSDSNLIEGKHEPSSEVTVHMAVYRRRPNVNAIVHTEPVFANVWGVVGEPILGTLVNMVIYTKGDVPIMPFSLSNRTEFGDAMCDVMGELNAVVWANHGLLTVGDSLRDAFKTSVAVESAAKVQIYARTATPNPIVLRYENLPTTTPL</sequence>
<evidence type="ECO:0000313" key="5">
    <source>
        <dbReference type="EMBL" id="PDQ34492.1"/>
    </source>
</evidence>
<gene>
    <name evidence="5" type="ORF">B5766_11235</name>
</gene>
<keyword evidence="1" id="KW-0479">Metal-binding</keyword>